<evidence type="ECO:0000259" key="9">
    <source>
        <dbReference type="PROSITE" id="PS51747"/>
    </source>
</evidence>
<dbReference type="CDD" id="cd01285">
    <property type="entry name" value="nucleoside_deaminase"/>
    <property type="match status" value="1"/>
</dbReference>
<dbReference type="InterPro" id="IPR016193">
    <property type="entry name" value="Cytidine_deaminase-like"/>
</dbReference>
<evidence type="ECO:0000256" key="2">
    <source>
        <dbReference type="ARBA" id="ARBA00011738"/>
    </source>
</evidence>
<keyword evidence="5 8" id="KW-0378">Hydrolase</keyword>
<dbReference type="InterPro" id="IPR058535">
    <property type="entry name" value="MafB19-deam"/>
</dbReference>
<name>A0ABZ0QU04_9FIRM</name>
<evidence type="ECO:0000313" key="11">
    <source>
        <dbReference type="Proteomes" id="UP001304683"/>
    </source>
</evidence>
<dbReference type="NCBIfam" id="NF008113">
    <property type="entry name" value="PRK10860.1"/>
    <property type="match status" value="1"/>
</dbReference>
<feature type="active site" description="Proton donor" evidence="8">
    <location>
        <position position="48"/>
    </location>
</feature>
<comment type="cofactor">
    <cofactor evidence="8">
        <name>Zn(2+)</name>
        <dbReference type="ChEBI" id="CHEBI:29105"/>
    </cofactor>
    <text evidence="8">Binds 1 zinc ion per subunit.</text>
</comment>
<reference evidence="10 11" key="1">
    <citation type="submission" date="2023-08" db="EMBL/GenBank/DDBJ databases">
        <title>Genome sequence of Thermaerobacter compostii strain Ins1, a spore-forming filamentous bacterium isolated from a deep geothermal reservoir.</title>
        <authorList>
            <person name="Bregnard D."/>
            <person name="Gonzalez D."/>
            <person name="Junier P."/>
        </authorList>
    </citation>
    <scope>NUCLEOTIDE SEQUENCE [LARGE SCALE GENOMIC DNA]</scope>
    <source>
        <strain evidence="10 11">Ins1</strain>
    </source>
</reference>
<dbReference type="HAMAP" id="MF_00972">
    <property type="entry name" value="tRNA_aden_deaminase"/>
    <property type="match status" value="1"/>
</dbReference>
<keyword evidence="3 8" id="KW-0819">tRNA processing</keyword>
<dbReference type="InterPro" id="IPR028883">
    <property type="entry name" value="tRNA_aden_deaminase"/>
</dbReference>
<dbReference type="Pfam" id="PF14437">
    <property type="entry name" value="MafB19-deam"/>
    <property type="match status" value="1"/>
</dbReference>
<accession>A0ABZ0QU04</accession>
<evidence type="ECO:0000256" key="5">
    <source>
        <dbReference type="ARBA" id="ARBA00022801"/>
    </source>
</evidence>
<dbReference type="PANTHER" id="PTHR11079">
    <property type="entry name" value="CYTOSINE DEAMINASE FAMILY MEMBER"/>
    <property type="match status" value="1"/>
</dbReference>
<organism evidence="10 11">
    <name type="scientific">Thermaerobacter composti</name>
    <dbReference type="NCBI Taxonomy" id="554949"/>
    <lineage>
        <taxon>Bacteria</taxon>
        <taxon>Bacillati</taxon>
        <taxon>Bacillota</taxon>
        <taxon>Clostridia</taxon>
        <taxon>Eubacteriales</taxon>
        <taxon>Clostridiales Family XVII. Incertae Sedis</taxon>
        <taxon>Thermaerobacter</taxon>
    </lineage>
</organism>
<dbReference type="EC" id="3.5.4.33" evidence="8"/>
<comment type="subunit">
    <text evidence="2 8">Homodimer.</text>
</comment>
<dbReference type="GO" id="GO:0052717">
    <property type="term" value="F:tRNA-specific adenosine-34 deaminase activity"/>
    <property type="evidence" value="ECO:0007669"/>
    <property type="project" value="UniProtKB-EC"/>
</dbReference>
<dbReference type="EMBL" id="CP132508">
    <property type="protein sequence ID" value="WPD20334.1"/>
    <property type="molecule type" value="Genomic_DNA"/>
</dbReference>
<comment type="catalytic activity">
    <reaction evidence="7 8">
        <text>adenosine(34) in tRNA + H2O + H(+) = inosine(34) in tRNA + NH4(+)</text>
        <dbReference type="Rhea" id="RHEA:43168"/>
        <dbReference type="Rhea" id="RHEA-COMP:10373"/>
        <dbReference type="Rhea" id="RHEA-COMP:10374"/>
        <dbReference type="ChEBI" id="CHEBI:15377"/>
        <dbReference type="ChEBI" id="CHEBI:15378"/>
        <dbReference type="ChEBI" id="CHEBI:28938"/>
        <dbReference type="ChEBI" id="CHEBI:74411"/>
        <dbReference type="ChEBI" id="CHEBI:82852"/>
        <dbReference type="EC" id="3.5.4.33"/>
    </reaction>
</comment>
<evidence type="ECO:0000256" key="4">
    <source>
        <dbReference type="ARBA" id="ARBA00022723"/>
    </source>
</evidence>
<feature type="domain" description="CMP/dCMP-type deaminase" evidence="9">
    <location>
        <begin position="1"/>
        <end position="106"/>
    </location>
</feature>
<keyword evidence="11" id="KW-1185">Reference proteome</keyword>
<evidence type="ECO:0000256" key="7">
    <source>
        <dbReference type="ARBA" id="ARBA00048045"/>
    </source>
</evidence>
<sequence length="143" mass="15184">MEAALAEARRALDLGEVPVGAVAVHEGRVIARGHNLRERLGDPTAHAEILVLRQAAARLGNWRLEGVTLYVTLEPCPMCAGAVVLARVARLVYGAPDPKAGAAGSLMNLVQHDRLNHRVELRGGVLADASAALLRGFFRGLRG</sequence>
<proteinExistence type="inferred from homology"/>
<dbReference type="PROSITE" id="PS51747">
    <property type="entry name" value="CYT_DCMP_DEAMINASES_2"/>
    <property type="match status" value="1"/>
</dbReference>
<dbReference type="PROSITE" id="PS00903">
    <property type="entry name" value="CYT_DCMP_DEAMINASES_1"/>
    <property type="match status" value="1"/>
</dbReference>
<dbReference type="SUPFAM" id="SSF53927">
    <property type="entry name" value="Cytidine deaminase-like"/>
    <property type="match status" value="1"/>
</dbReference>
<keyword evidence="4 8" id="KW-0479">Metal-binding</keyword>
<dbReference type="InterPro" id="IPR016192">
    <property type="entry name" value="APOBEC/CMP_deaminase_Zn-bd"/>
</dbReference>
<gene>
    <name evidence="8 10" type="primary">tadA</name>
    <name evidence="10" type="ORF">Q5761_00080</name>
</gene>
<evidence type="ECO:0000256" key="8">
    <source>
        <dbReference type="HAMAP-Rule" id="MF_00972"/>
    </source>
</evidence>
<keyword evidence="6 8" id="KW-0862">Zinc</keyword>
<feature type="binding site" evidence="8">
    <location>
        <position position="79"/>
    </location>
    <ligand>
        <name>Zn(2+)</name>
        <dbReference type="ChEBI" id="CHEBI:29105"/>
        <note>catalytic</note>
    </ligand>
</feature>
<feature type="binding site" evidence="8">
    <location>
        <position position="46"/>
    </location>
    <ligand>
        <name>Zn(2+)</name>
        <dbReference type="ChEBI" id="CHEBI:29105"/>
        <note>catalytic</note>
    </ligand>
</feature>
<dbReference type="Proteomes" id="UP001304683">
    <property type="component" value="Chromosome"/>
</dbReference>
<evidence type="ECO:0000313" key="10">
    <source>
        <dbReference type="EMBL" id="WPD20334.1"/>
    </source>
</evidence>
<evidence type="ECO:0000256" key="3">
    <source>
        <dbReference type="ARBA" id="ARBA00022694"/>
    </source>
</evidence>
<comment type="similarity">
    <text evidence="1">Belongs to the cytidine and deoxycytidylate deaminase family. ADAT2 subfamily.</text>
</comment>
<evidence type="ECO:0000256" key="1">
    <source>
        <dbReference type="ARBA" id="ARBA00010669"/>
    </source>
</evidence>
<evidence type="ECO:0000256" key="6">
    <source>
        <dbReference type="ARBA" id="ARBA00022833"/>
    </source>
</evidence>
<dbReference type="InterPro" id="IPR002125">
    <property type="entry name" value="CMP_dCMP_dom"/>
</dbReference>
<comment type="function">
    <text evidence="8">Catalyzes the deamination of adenosine to inosine at the wobble position 34 of tRNA(Arg2).</text>
</comment>
<feature type="binding site" evidence="8">
    <location>
        <position position="76"/>
    </location>
    <ligand>
        <name>Zn(2+)</name>
        <dbReference type="ChEBI" id="CHEBI:29105"/>
        <note>catalytic</note>
    </ligand>
</feature>
<dbReference type="PANTHER" id="PTHR11079:SF202">
    <property type="entry name" value="TRNA-SPECIFIC ADENOSINE DEAMINASE"/>
    <property type="match status" value="1"/>
</dbReference>
<dbReference type="Gene3D" id="3.40.140.10">
    <property type="entry name" value="Cytidine Deaminase, domain 2"/>
    <property type="match status" value="1"/>
</dbReference>
<protein>
    <recommendedName>
        <fullName evidence="8">tRNA-specific adenosine deaminase</fullName>
        <ecNumber evidence="8">3.5.4.33</ecNumber>
    </recommendedName>
</protein>